<dbReference type="Proteomes" id="UP000740605">
    <property type="component" value="Unassembled WGS sequence"/>
</dbReference>
<gene>
    <name evidence="1" type="ORF">J0P97_06395</name>
</gene>
<protein>
    <recommendedName>
        <fullName evidence="3">MarR family transcriptional regulator</fullName>
    </recommendedName>
</protein>
<sequence>MTMLEPIAPEESRLVFGNSYMYSVMVEIAGLRGGKFSSKTITDATRLSPGIVHPLIQKLRRANFIEFVERVPGERTILYRVRENPWWNAASQYVEEDRATERSAS</sequence>
<evidence type="ECO:0000313" key="2">
    <source>
        <dbReference type="Proteomes" id="UP000740605"/>
    </source>
</evidence>
<dbReference type="RefSeq" id="WP_215486953.1">
    <property type="nucleotide sequence ID" value="NZ_BAAAPJ010000005.1"/>
</dbReference>
<evidence type="ECO:0008006" key="3">
    <source>
        <dbReference type="Google" id="ProtNLM"/>
    </source>
</evidence>
<dbReference type="EMBL" id="JAFLHG010000005">
    <property type="protein sequence ID" value="MBT8797700.1"/>
    <property type="molecule type" value="Genomic_DNA"/>
</dbReference>
<name>A0ABS5XT50_9MICO</name>
<reference evidence="1 2" key="1">
    <citation type="submission" date="2021-03" db="EMBL/GenBank/DDBJ databases">
        <title>Microbacterium pauli sp. nov., isolated from microfiltered milk.</title>
        <authorList>
            <person name="Bellassi P."/>
            <person name="Fontana A."/>
            <person name="Callegari M.L."/>
            <person name="Lorenzo M."/>
            <person name="Cappa F."/>
        </authorList>
    </citation>
    <scope>NUCLEOTIDE SEQUENCE [LARGE SCALE GENOMIC DNA]</scope>
    <source>
        <strain evidence="1 2">DSM 18909</strain>
    </source>
</reference>
<evidence type="ECO:0000313" key="1">
    <source>
        <dbReference type="EMBL" id="MBT8797700.1"/>
    </source>
</evidence>
<proteinExistence type="predicted"/>
<dbReference type="SUPFAM" id="SSF46785">
    <property type="entry name" value="Winged helix' DNA-binding domain"/>
    <property type="match status" value="1"/>
</dbReference>
<organism evidence="1 2">
    <name type="scientific">Microbacterium flavum</name>
    <dbReference type="NCBI Taxonomy" id="415216"/>
    <lineage>
        <taxon>Bacteria</taxon>
        <taxon>Bacillati</taxon>
        <taxon>Actinomycetota</taxon>
        <taxon>Actinomycetes</taxon>
        <taxon>Micrococcales</taxon>
        <taxon>Microbacteriaceae</taxon>
        <taxon>Microbacterium</taxon>
    </lineage>
</organism>
<keyword evidence="2" id="KW-1185">Reference proteome</keyword>
<dbReference type="InterPro" id="IPR036390">
    <property type="entry name" value="WH_DNA-bd_sf"/>
</dbReference>
<accession>A0ABS5XT50</accession>
<comment type="caution">
    <text evidence="1">The sequence shown here is derived from an EMBL/GenBank/DDBJ whole genome shotgun (WGS) entry which is preliminary data.</text>
</comment>